<reference evidence="14 15" key="1">
    <citation type="submission" date="2024-10" db="EMBL/GenBank/DDBJ databases">
        <authorList>
            <person name="Kim D."/>
        </authorList>
    </citation>
    <scope>NUCLEOTIDE SEQUENCE [LARGE SCALE GENOMIC DNA]</scope>
    <source>
        <strain evidence="14">BH-2024</strain>
    </source>
</reference>
<comment type="function">
    <text evidence="10">Acts as a component of the essential kinetochore-associated NDC80 complex, which is required for chromosome segregation and spindle checkpoint activity.</text>
</comment>
<dbReference type="GO" id="GO:0031262">
    <property type="term" value="C:Ndc80 complex"/>
    <property type="evidence" value="ECO:0007669"/>
    <property type="project" value="UniProtKB-UniRule"/>
</dbReference>
<dbReference type="Gene3D" id="1.10.418.30">
    <property type="entry name" value="Ncd80 complex, Ncd80 subunit"/>
    <property type="match status" value="1"/>
</dbReference>
<feature type="domain" description="Kinetochore protein Ndc80 CH" evidence="13">
    <location>
        <begin position="76"/>
        <end position="197"/>
    </location>
</feature>
<organism evidence="14 15">
    <name type="scientific">Heterodera trifolii</name>
    <dbReference type="NCBI Taxonomy" id="157864"/>
    <lineage>
        <taxon>Eukaryota</taxon>
        <taxon>Metazoa</taxon>
        <taxon>Ecdysozoa</taxon>
        <taxon>Nematoda</taxon>
        <taxon>Chromadorea</taxon>
        <taxon>Rhabditida</taxon>
        <taxon>Tylenchina</taxon>
        <taxon>Tylenchomorpha</taxon>
        <taxon>Tylenchoidea</taxon>
        <taxon>Heteroderidae</taxon>
        <taxon>Heteroderinae</taxon>
        <taxon>Heterodera</taxon>
    </lineage>
</organism>
<keyword evidence="3 10" id="KW-0132">Cell division</keyword>
<dbReference type="EMBL" id="JBICBT010001133">
    <property type="protein sequence ID" value="KAL3081545.1"/>
    <property type="molecule type" value="Genomic_DNA"/>
</dbReference>
<dbReference type="Pfam" id="PF03801">
    <property type="entry name" value="Ndc80_HEC"/>
    <property type="match status" value="1"/>
</dbReference>
<feature type="coiled-coil region" evidence="11">
    <location>
        <begin position="258"/>
        <end position="386"/>
    </location>
</feature>
<sequence>MFPERKSILERKSMMPPPSRTPLTNRQPFHPTPNIRNTRLADEARASLASGFSLANRPSGIPGCKGRRLVPVPKMQTIPDQRNLRDREVQAAIIRKIVHFLEDRVNPAPPFSFGKPDFLRFPSKIAYQNVFQYLFQCIEPTYQVQKLETEALNLLNQLGYPYVLKQSTMQTITLPTSWALLLGSLDWFIDIIEMENEMYQNLDKIRDDPQWSLLISCFKKFASKGHAQPYDREDTFKEAFEEYRVQKMAEKGIDCNSYDELVARRVAQEQKIHKLEAAIAEAQCVSEQLEKEAADCENDIISMDRYIEEIQMVASAKERTLNEITLANKELVMARENLASENRERERLISTQRISGEQARALVAKRKSVREELVLLRENLNKTEARIYERQPIIFKQSAKIRSDYNAFMSRLRVICEPLFGEDELQQHLAELEHCSVEQAIVEFQRCRNDNKLTRLLNQLKGMMECQIRAVQQADESMQLTKRKLVNEIDELEFSKEQLMSKHKLELEQAKRKFGDNQRSLVDAKHSLDVIRQKHQATVDELGKIDLRLGKLHDELAEKHKNYLDYKNRLDAQYNELLTAVLEKVTKLCDHFQQIQDQKKRVAELANEILTKNKEELKQLEAKKKAETDG</sequence>
<evidence type="ECO:0000256" key="2">
    <source>
        <dbReference type="ARBA" id="ARBA00022454"/>
    </source>
</evidence>
<feature type="coiled-coil region" evidence="11">
    <location>
        <begin position="595"/>
        <end position="630"/>
    </location>
</feature>
<dbReference type="GO" id="GO:0051315">
    <property type="term" value="P:attachment of mitotic spindle microtubules to kinetochore"/>
    <property type="evidence" value="ECO:0007669"/>
    <property type="project" value="UniProtKB-UniRule"/>
</dbReference>
<evidence type="ECO:0000256" key="3">
    <source>
        <dbReference type="ARBA" id="ARBA00022618"/>
    </source>
</evidence>
<keyword evidence="15" id="KW-1185">Reference proteome</keyword>
<evidence type="ECO:0000256" key="9">
    <source>
        <dbReference type="ARBA" id="ARBA00023328"/>
    </source>
</evidence>
<evidence type="ECO:0000256" key="1">
    <source>
        <dbReference type="ARBA" id="ARBA00007050"/>
    </source>
</evidence>
<dbReference type="InterPro" id="IPR038273">
    <property type="entry name" value="Ndc80_sf"/>
</dbReference>
<evidence type="ECO:0000259" key="13">
    <source>
        <dbReference type="Pfam" id="PF03801"/>
    </source>
</evidence>
<keyword evidence="5 10" id="KW-0995">Kinetochore</keyword>
<dbReference type="InterPro" id="IPR005550">
    <property type="entry name" value="Kinetochore_Ndc80"/>
</dbReference>
<dbReference type="AlphaFoldDB" id="A0ABD2IUQ4"/>
<evidence type="ECO:0000256" key="8">
    <source>
        <dbReference type="ARBA" id="ARBA00023306"/>
    </source>
</evidence>
<evidence type="ECO:0000256" key="5">
    <source>
        <dbReference type="ARBA" id="ARBA00022838"/>
    </source>
</evidence>
<keyword evidence="8 10" id="KW-0131">Cell cycle</keyword>
<comment type="subunit">
    <text evidence="10">Component of the NDC80 complex.</text>
</comment>
<feature type="compositionally biased region" description="Basic and acidic residues" evidence="12">
    <location>
        <begin position="1"/>
        <end position="13"/>
    </location>
</feature>
<dbReference type="InterPro" id="IPR055260">
    <property type="entry name" value="Ndc80_CH"/>
</dbReference>
<evidence type="ECO:0000256" key="10">
    <source>
        <dbReference type="RuleBase" id="RU368072"/>
    </source>
</evidence>
<evidence type="ECO:0000256" key="7">
    <source>
        <dbReference type="ARBA" id="ARBA00023242"/>
    </source>
</evidence>
<protein>
    <recommendedName>
        <fullName evidence="10">Kinetochore protein NDC80</fullName>
    </recommendedName>
</protein>
<dbReference type="Proteomes" id="UP001620626">
    <property type="component" value="Unassembled WGS sequence"/>
</dbReference>
<keyword evidence="9 10" id="KW-0137">Centromere</keyword>
<comment type="caution">
    <text evidence="14">The sequence shown here is derived from an EMBL/GenBank/DDBJ whole genome shotgun (WGS) entry which is preliminary data.</text>
</comment>
<dbReference type="GO" id="GO:0005634">
    <property type="term" value="C:nucleus"/>
    <property type="evidence" value="ECO:0007669"/>
    <property type="project" value="UniProtKB-SubCell"/>
</dbReference>
<evidence type="ECO:0000256" key="6">
    <source>
        <dbReference type="ARBA" id="ARBA00023054"/>
    </source>
</evidence>
<proteinExistence type="inferred from homology"/>
<dbReference type="PANTHER" id="PTHR10643">
    <property type="entry name" value="KINETOCHORE PROTEIN NDC80"/>
    <property type="match status" value="1"/>
</dbReference>
<keyword evidence="7 10" id="KW-0539">Nucleus</keyword>
<evidence type="ECO:0000256" key="12">
    <source>
        <dbReference type="SAM" id="MobiDB-lite"/>
    </source>
</evidence>
<evidence type="ECO:0000313" key="14">
    <source>
        <dbReference type="EMBL" id="KAL3081545.1"/>
    </source>
</evidence>
<evidence type="ECO:0000256" key="4">
    <source>
        <dbReference type="ARBA" id="ARBA00022776"/>
    </source>
</evidence>
<dbReference type="PANTHER" id="PTHR10643:SF2">
    <property type="entry name" value="KINETOCHORE PROTEIN NDC80 HOMOLOG"/>
    <property type="match status" value="1"/>
</dbReference>
<dbReference type="GO" id="GO:0051301">
    <property type="term" value="P:cell division"/>
    <property type="evidence" value="ECO:0007669"/>
    <property type="project" value="UniProtKB-UniRule"/>
</dbReference>
<keyword evidence="4 10" id="KW-0498">Mitosis</keyword>
<accession>A0ABD2IUQ4</accession>
<comment type="subcellular location">
    <subcellularLocation>
        <location evidence="10">Chromosome</location>
        <location evidence="10">Centromere</location>
        <location evidence="10">Kinetochore</location>
    </subcellularLocation>
    <subcellularLocation>
        <location evidence="10">Nucleus</location>
    </subcellularLocation>
</comment>
<evidence type="ECO:0000313" key="15">
    <source>
        <dbReference type="Proteomes" id="UP001620626"/>
    </source>
</evidence>
<gene>
    <name evidence="14" type="ORF">niasHT_037267</name>
</gene>
<keyword evidence="2 10" id="KW-0158">Chromosome</keyword>
<feature type="region of interest" description="Disordered" evidence="12">
    <location>
        <begin position="1"/>
        <end position="35"/>
    </location>
</feature>
<keyword evidence="6 11" id="KW-0175">Coiled coil</keyword>
<evidence type="ECO:0000256" key="11">
    <source>
        <dbReference type="SAM" id="Coils"/>
    </source>
</evidence>
<comment type="similarity">
    <text evidence="1 10">Belongs to the NDC80/HEC1 family.</text>
</comment>
<name>A0ABD2IUQ4_9BILA</name>